<feature type="non-terminal residue" evidence="1">
    <location>
        <position position="1"/>
    </location>
</feature>
<dbReference type="KEGG" id="psoj:PHYSODRAFT_487276"/>
<reference evidence="1 2" key="1">
    <citation type="journal article" date="2006" name="Science">
        <title>Phytophthora genome sequences uncover evolutionary origins and mechanisms of pathogenesis.</title>
        <authorList>
            <person name="Tyler B.M."/>
            <person name="Tripathy S."/>
            <person name="Zhang X."/>
            <person name="Dehal P."/>
            <person name="Jiang R.H."/>
            <person name="Aerts A."/>
            <person name="Arredondo F.D."/>
            <person name="Baxter L."/>
            <person name="Bensasson D."/>
            <person name="Beynon J.L."/>
            <person name="Chapman J."/>
            <person name="Damasceno C.M."/>
            <person name="Dorrance A.E."/>
            <person name="Dou D."/>
            <person name="Dickerman A.W."/>
            <person name="Dubchak I.L."/>
            <person name="Garbelotto M."/>
            <person name="Gijzen M."/>
            <person name="Gordon S.G."/>
            <person name="Govers F."/>
            <person name="Grunwald N.J."/>
            <person name="Huang W."/>
            <person name="Ivors K.L."/>
            <person name="Jones R.W."/>
            <person name="Kamoun S."/>
            <person name="Krampis K."/>
            <person name="Lamour K.H."/>
            <person name="Lee M.K."/>
            <person name="McDonald W.H."/>
            <person name="Medina M."/>
            <person name="Meijer H.J."/>
            <person name="Nordberg E.K."/>
            <person name="Maclean D.J."/>
            <person name="Ospina-Giraldo M.D."/>
            <person name="Morris P.F."/>
            <person name="Phuntumart V."/>
            <person name="Putnam N.H."/>
            <person name="Rash S."/>
            <person name="Rose J.K."/>
            <person name="Sakihama Y."/>
            <person name="Salamov A.A."/>
            <person name="Savidor A."/>
            <person name="Scheuring C.F."/>
            <person name="Smith B.M."/>
            <person name="Sobral B.W."/>
            <person name="Terry A."/>
            <person name="Torto-Alalibo T.A."/>
            <person name="Win J."/>
            <person name="Xu Z."/>
            <person name="Zhang H."/>
            <person name="Grigoriev I.V."/>
            <person name="Rokhsar D.S."/>
            <person name="Boore J.L."/>
        </authorList>
    </citation>
    <scope>NUCLEOTIDE SEQUENCE [LARGE SCALE GENOMIC DNA]</scope>
    <source>
        <strain evidence="1 2">P6497</strain>
    </source>
</reference>
<protein>
    <submittedName>
        <fullName evidence="1">Uncharacterized protein</fullName>
    </submittedName>
</protein>
<organism evidence="1 2">
    <name type="scientific">Phytophthora sojae (strain P6497)</name>
    <name type="common">Soybean stem and root rot agent</name>
    <name type="synonym">Phytophthora megasperma f. sp. glycines</name>
    <dbReference type="NCBI Taxonomy" id="1094619"/>
    <lineage>
        <taxon>Eukaryota</taxon>
        <taxon>Sar</taxon>
        <taxon>Stramenopiles</taxon>
        <taxon>Oomycota</taxon>
        <taxon>Peronosporomycetes</taxon>
        <taxon>Peronosporales</taxon>
        <taxon>Peronosporaceae</taxon>
        <taxon>Phytophthora</taxon>
    </lineage>
</organism>
<dbReference type="RefSeq" id="XP_009519356.1">
    <property type="nucleotide sequence ID" value="XM_009521061.1"/>
</dbReference>
<evidence type="ECO:0000313" key="1">
    <source>
        <dbReference type="EMBL" id="EGZ24068.1"/>
    </source>
</evidence>
<sequence length="52" mass="6085">KERITAMDLGDSEGNRYTPFLMLNSKPSKVPEVRAENARIRHGFCRHVWKEI</sequence>
<dbReference type="Proteomes" id="UP000002640">
    <property type="component" value="Unassembled WGS sequence"/>
</dbReference>
<dbReference type="EMBL" id="JH159152">
    <property type="protein sequence ID" value="EGZ24068.1"/>
    <property type="molecule type" value="Genomic_DNA"/>
</dbReference>
<keyword evidence="2" id="KW-1185">Reference proteome</keyword>
<proteinExistence type="predicted"/>
<gene>
    <name evidence="1" type="ORF">PHYSODRAFT_487276</name>
</gene>
<name>G4YRM7_PHYSP</name>
<dbReference type="GeneID" id="20656132"/>
<dbReference type="InParanoid" id="G4YRM7"/>
<accession>G4YRM7</accession>
<dbReference type="AlphaFoldDB" id="G4YRM7"/>
<evidence type="ECO:0000313" key="2">
    <source>
        <dbReference type="Proteomes" id="UP000002640"/>
    </source>
</evidence>